<accession>A0ABS4CLC1</accession>
<dbReference type="RefSeq" id="WP_209558178.1">
    <property type="nucleotide sequence ID" value="NZ_JAEDXU010000007.1"/>
</dbReference>
<proteinExistence type="predicted"/>
<reference evidence="2 3" key="1">
    <citation type="submission" date="2020-12" db="EMBL/GenBank/DDBJ databases">
        <title>Vagococcus allomyrinae sp. nov. and Enterococcus lavae sp. nov., isolated from the larvae of Allomyrina dichotoma.</title>
        <authorList>
            <person name="Lee S.D."/>
        </authorList>
    </citation>
    <scope>NUCLEOTIDE SEQUENCE [LARGE SCALE GENOMIC DNA]</scope>
    <source>
        <strain evidence="2 3">BWM-S5</strain>
    </source>
</reference>
<evidence type="ECO:0000313" key="2">
    <source>
        <dbReference type="EMBL" id="MBP1047403.1"/>
    </source>
</evidence>
<dbReference type="Proteomes" id="UP000673375">
    <property type="component" value="Unassembled WGS sequence"/>
</dbReference>
<comment type="caution">
    <text evidence="2">The sequence shown here is derived from an EMBL/GenBank/DDBJ whole genome shotgun (WGS) entry which is preliminary data.</text>
</comment>
<evidence type="ECO:0000313" key="3">
    <source>
        <dbReference type="Proteomes" id="UP000673375"/>
    </source>
</evidence>
<feature type="transmembrane region" description="Helical" evidence="1">
    <location>
        <begin position="78"/>
        <end position="102"/>
    </location>
</feature>
<organism evidence="2 3">
    <name type="scientific">Enterococcus larvae</name>
    <dbReference type="NCBI Taxonomy" id="2794352"/>
    <lineage>
        <taxon>Bacteria</taxon>
        <taxon>Bacillati</taxon>
        <taxon>Bacillota</taxon>
        <taxon>Bacilli</taxon>
        <taxon>Lactobacillales</taxon>
        <taxon>Enterococcaceae</taxon>
        <taxon>Enterococcus</taxon>
    </lineage>
</organism>
<feature type="transmembrane region" description="Helical" evidence="1">
    <location>
        <begin position="114"/>
        <end position="132"/>
    </location>
</feature>
<feature type="transmembrane region" description="Helical" evidence="1">
    <location>
        <begin position="184"/>
        <end position="202"/>
    </location>
</feature>
<feature type="transmembrane region" description="Helical" evidence="1">
    <location>
        <begin position="144"/>
        <end position="164"/>
    </location>
</feature>
<keyword evidence="3" id="KW-1185">Reference proteome</keyword>
<keyword evidence="1" id="KW-1133">Transmembrane helix</keyword>
<dbReference type="InterPro" id="IPR025699">
    <property type="entry name" value="ABC2_memb-like"/>
</dbReference>
<sequence>MISNLLYKELRLAAHPNLYIFTMMGPLLLVPAYPYTMVFLFSCIGNFVNFMYVRETNDIYYTALLPIKKKDVVKSKMLVVVISQLALILISIPFAFLRLLFLSDGNPVGIEANVAYYGFGLMIFAVFNYLFLTGYFKTAYKIGLPFFIGAAAAAVIAVLAEGIVHIPQLAWLDSVKMNDQIKQLPIVILGGILYGLAILIAYKKSVKRFAKVNL</sequence>
<keyword evidence="1" id="KW-0812">Transmembrane</keyword>
<keyword evidence="1" id="KW-0472">Membrane</keyword>
<dbReference type="EMBL" id="JAEDXU010000007">
    <property type="protein sequence ID" value="MBP1047403.1"/>
    <property type="molecule type" value="Genomic_DNA"/>
</dbReference>
<dbReference type="Pfam" id="PF13346">
    <property type="entry name" value="ABC2_membrane_5"/>
    <property type="match status" value="1"/>
</dbReference>
<protein>
    <submittedName>
        <fullName evidence="2">ABC-2 transporter permease</fullName>
    </submittedName>
</protein>
<evidence type="ECO:0000256" key="1">
    <source>
        <dbReference type="SAM" id="Phobius"/>
    </source>
</evidence>
<name>A0ABS4CLC1_9ENTE</name>
<gene>
    <name evidence="2" type="ORF">I6N96_14050</name>
</gene>